<accession>A0A1F5Z7E1</accession>
<evidence type="ECO:0000313" key="3">
    <source>
        <dbReference type="EMBL" id="OGG08341.1"/>
    </source>
</evidence>
<dbReference type="GO" id="GO:0008233">
    <property type="term" value="F:peptidase activity"/>
    <property type="evidence" value="ECO:0007669"/>
    <property type="project" value="InterPro"/>
</dbReference>
<comment type="caution">
    <text evidence="3">The sequence shown here is derived from an EMBL/GenBank/DDBJ whole genome shotgun (WGS) entry which is preliminary data.</text>
</comment>
<sequence>MSNFKFKMPNVCMSILIGIYLVLVVRFPAAAQTEDPKSIKLKSFTPPPTQTPAATLTLVPTKIPPAVGTITGTVPTGSTNLPTGGQTPTPTEATGGSGNPEDCAKIGLSMFVPQPRFLERTTLCDKGTIWPPYTSSFIPRDMVNLTKALGGKYWVRRNDIIFKSGLVSNLSDLLGYISKFCEPFVGFAYRSYAEQEGLFYGKSCPTNPGCGVAPPGKSTHQSGIAVDLFCIELSGSNIVRMFEAPTASITNSRSFDFIHPVSWDTPHFVGL</sequence>
<reference evidence="3 4" key="1">
    <citation type="journal article" date="2016" name="Nat. Commun.">
        <title>Thousands of microbial genomes shed light on interconnected biogeochemical processes in an aquifer system.</title>
        <authorList>
            <person name="Anantharaman K."/>
            <person name="Brown C.T."/>
            <person name="Hug L.A."/>
            <person name="Sharon I."/>
            <person name="Castelle C.J."/>
            <person name="Probst A.J."/>
            <person name="Thomas B.C."/>
            <person name="Singh A."/>
            <person name="Wilkins M.J."/>
            <person name="Karaoz U."/>
            <person name="Brodie E.L."/>
            <person name="Williams K.H."/>
            <person name="Hubbard S.S."/>
            <person name="Banfield J.F."/>
        </authorList>
    </citation>
    <scope>NUCLEOTIDE SEQUENCE [LARGE SCALE GENOMIC DNA]</scope>
</reference>
<organism evidence="3 4">
    <name type="scientific">Candidatus Gottesmanbacteria bacterium RIFCSPHIGHO2_01_FULL_40_15</name>
    <dbReference type="NCBI Taxonomy" id="1798376"/>
    <lineage>
        <taxon>Bacteria</taxon>
        <taxon>Candidatus Gottesmaniibacteriota</taxon>
    </lineage>
</organism>
<dbReference type="CDD" id="cd14814">
    <property type="entry name" value="Peptidase_M15"/>
    <property type="match status" value="1"/>
</dbReference>
<name>A0A1F5Z7E1_9BACT</name>
<dbReference type="Gene3D" id="3.30.1380.10">
    <property type="match status" value="1"/>
</dbReference>
<protein>
    <recommendedName>
        <fullName evidence="2">D-alanyl-D-alanine carboxypeptidase-like core domain-containing protein</fullName>
    </recommendedName>
</protein>
<evidence type="ECO:0000313" key="4">
    <source>
        <dbReference type="Proteomes" id="UP000177354"/>
    </source>
</evidence>
<dbReference type="InterPro" id="IPR009045">
    <property type="entry name" value="Zn_M74/Hedgehog-like"/>
</dbReference>
<feature type="domain" description="D-alanyl-D-alanine carboxypeptidase-like core" evidence="2">
    <location>
        <begin position="187"/>
        <end position="244"/>
    </location>
</feature>
<dbReference type="Pfam" id="PF02557">
    <property type="entry name" value="VanY"/>
    <property type="match status" value="1"/>
</dbReference>
<dbReference type="GO" id="GO:0006508">
    <property type="term" value="P:proteolysis"/>
    <property type="evidence" value="ECO:0007669"/>
    <property type="project" value="InterPro"/>
</dbReference>
<dbReference type="AlphaFoldDB" id="A0A1F5Z7E1"/>
<feature type="compositionally biased region" description="Polar residues" evidence="1">
    <location>
        <begin position="72"/>
        <end position="94"/>
    </location>
</feature>
<dbReference type="EMBL" id="MFJF01000003">
    <property type="protein sequence ID" value="OGG08341.1"/>
    <property type="molecule type" value="Genomic_DNA"/>
</dbReference>
<dbReference type="SUPFAM" id="SSF55166">
    <property type="entry name" value="Hedgehog/DD-peptidase"/>
    <property type="match status" value="1"/>
</dbReference>
<gene>
    <name evidence="3" type="ORF">A2777_04625</name>
</gene>
<feature type="region of interest" description="Disordered" evidence="1">
    <location>
        <begin position="72"/>
        <end position="99"/>
    </location>
</feature>
<dbReference type="InterPro" id="IPR003709">
    <property type="entry name" value="VanY-like_core_dom"/>
</dbReference>
<proteinExistence type="predicted"/>
<evidence type="ECO:0000256" key="1">
    <source>
        <dbReference type="SAM" id="MobiDB-lite"/>
    </source>
</evidence>
<evidence type="ECO:0000259" key="2">
    <source>
        <dbReference type="Pfam" id="PF02557"/>
    </source>
</evidence>
<dbReference type="Proteomes" id="UP000177354">
    <property type="component" value="Unassembled WGS sequence"/>
</dbReference>